<accession>A0ABW2ABX6</accession>
<evidence type="ECO:0000313" key="4">
    <source>
        <dbReference type="Proteomes" id="UP001596298"/>
    </source>
</evidence>
<keyword evidence="4" id="KW-1185">Reference proteome</keyword>
<reference evidence="4" key="1">
    <citation type="journal article" date="2019" name="Int. J. Syst. Evol. Microbiol.">
        <title>The Global Catalogue of Microorganisms (GCM) 10K type strain sequencing project: providing services to taxonomists for standard genome sequencing and annotation.</title>
        <authorList>
            <consortium name="The Broad Institute Genomics Platform"/>
            <consortium name="The Broad Institute Genome Sequencing Center for Infectious Disease"/>
            <person name="Wu L."/>
            <person name="Ma J."/>
        </authorList>
    </citation>
    <scope>NUCLEOTIDE SEQUENCE [LARGE SCALE GENOMIC DNA]</scope>
    <source>
        <strain evidence="4">CCUG 58127</strain>
    </source>
</reference>
<organism evidence="3 4">
    <name type="scientific">Flexivirga alba</name>
    <dbReference type="NCBI Taxonomy" id="702742"/>
    <lineage>
        <taxon>Bacteria</taxon>
        <taxon>Bacillati</taxon>
        <taxon>Actinomycetota</taxon>
        <taxon>Actinomycetes</taxon>
        <taxon>Micrococcales</taxon>
        <taxon>Dermacoccaceae</taxon>
        <taxon>Flexivirga</taxon>
    </lineage>
</organism>
<feature type="compositionally biased region" description="Low complexity" evidence="1">
    <location>
        <begin position="93"/>
        <end position="108"/>
    </location>
</feature>
<keyword evidence="2" id="KW-0472">Membrane</keyword>
<protein>
    <submittedName>
        <fullName evidence="3">Uncharacterized protein</fullName>
    </submittedName>
</protein>
<feature type="compositionally biased region" description="Low complexity" evidence="1">
    <location>
        <begin position="131"/>
        <end position="174"/>
    </location>
</feature>
<evidence type="ECO:0000256" key="1">
    <source>
        <dbReference type="SAM" id="MobiDB-lite"/>
    </source>
</evidence>
<dbReference type="RefSeq" id="WP_382398459.1">
    <property type="nucleotide sequence ID" value="NZ_JBHSWH010000001.1"/>
</dbReference>
<proteinExistence type="predicted"/>
<name>A0ABW2ABX6_9MICO</name>
<evidence type="ECO:0000313" key="3">
    <source>
        <dbReference type="EMBL" id="MFC6704330.1"/>
    </source>
</evidence>
<dbReference type="Proteomes" id="UP001596298">
    <property type="component" value="Unassembled WGS sequence"/>
</dbReference>
<dbReference type="EMBL" id="JBHSWH010000001">
    <property type="protein sequence ID" value="MFC6704330.1"/>
    <property type="molecule type" value="Genomic_DNA"/>
</dbReference>
<comment type="caution">
    <text evidence="3">The sequence shown here is derived from an EMBL/GenBank/DDBJ whole genome shotgun (WGS) entry which is preliminary data.</text>
</comment>
<evidence type="ECO:0000256" key="2">
    <source>
        <dbReference type="SAM" id="Phobius"/>
    </source>
</evidence>
<gene>
    <name evidence="3" type="ORF">ACFQDH_03340</name>
</gene>
<keyword evidence="2" id="KW-0812">Transmembrane</keyword>
<feature type="region of interest" description="Disordered" evidence="1">
    <location>
        <begin position="86"/>
        <end position="211"/>
    </location>
</feature>
<feature type="transmembrane region" description="Helical" evidence="2">
    <location>
        <begin position="56"/>
        <end position="77"/>
    </location>
</feature>
<sequence>MNPSEQHDQDDLERRLRDAFAAKALQISDADLDRDREDDVAATLSSRRRSSPASRIFAGVGAAAAAAAIVVVTVVGLHNDGKHEVVNGLQPATTTSSSSTTPSTTTSTQEPTGAGKPSALNQPGTPGNDHPTTGASTASSTPSSETTSSLSPNRTALSGSSTVTSNSSTSSLSAESHEPPAMSAGLPQSGRLGDQEYTGAVPLKDPSGGKTRMLAMPSDTTWQRTAEGGSSLTVRITYLPTDIEAYWRKTLPGEGWIENGSGWSYPSTSYTVSAITDKGSFTVTW</sequence>
<keyword evidence="2" id="KW-1133">Transmembrane helix</keyword>